<evidence type="ECO:0000313" key="3">
    <source>
        <dbReference type="Proteomes" id="UP000660729"/>
    </source>
</evidence>
<keyword evidence="3" id="KW-1185">Reference proteome</keyword>
<proteinExistence type="predicted"/>
<evidence type="ECO:0000256" key="1">
    <source>
        <dbReference type="SAM" id="MobiDB-lite"/>
    </source>
</evidence>
<accession>A0A8H6RQJ4</accession>
<comment type="caution">
    <text evidence="2">The sequence shown here is derived from an EMBL/GenBank/DDBJ whole genome shotgun (WGS) entry which is preliminary data.</text>
</comment>
<organism evidence="2 3">
    <name type="scientific">Pseudocercospora fuligena</name>
    <dbReference type="NCBI Taxonomy" id="685502"/>
    <lineage>
        <taxon>Eukaryota</taxon>
        <taxon>Fungi</taxon>
        <taxon>Dikarya</taxon>
        <taxon>Ascomycota</taxon>
        <taxon>Pezizomycotina</taxon>
        <taxon>Dothideomycetes</taxon>
        <taxon>Dothideomycetidae</taxon>
        <taxon>Mycosphaerellales</taxon>
        <taxon>Mycosphaerellaceae</taxon>
        <taxon>Pseudocercospora</taxon>
    </lineage>
</organism>
<evidence type="ECO:0000313" key="2">
    <source>
        <dbReference type="EMBL" id="KAF7195083.1"/>
    </source>
</evidence>
<dbReference type="AlphaFoldDB" id="A0A8H6RQJ4"/>
<feature type="region of interest" description="Disordered" evidence="1">
    <location>
        <begin position="58"/>
        <end position="105"/>
    </location>
</feature>
<dbReference type="EMBL" id="JABCIY010000043">
    <property type="protein sequence ID" value="KAF7195083.1"/>
    <property type="molecule type" value="Genomic_DNA"/>
</dbReference>
<dbReference type="Proteomes" id="UP000660729">
    <property type="component" value="Unassembled WGS sequence"/>
</dbReference>
<gene>
    <name evidence="2" type="ORF">HII31_03551</name>
</gene>
<reference evidence="2" key="1">
    <citation type="submission" date="2020-04" db="EMBL/GenBank/DDBJ databases">
        <title>Draft genome resource of the tomato pathogen Pseudocercospora fuligena.</title>
        <authorList>
            <person name="Zaccaron A."/>
        </authorList>
    </citation>
    <scope>NUCLEOTIDE SEQUENCE</scope>
    <source>
        <strain evidence="2">PF001</strain>
    </source>
</reference>
<sequence>MCIFVQDPTAQQDSAPKMDELYTQSIEDQAALIQSDEPREGPYETFLQSISDDIMEYLSTHQPKKQAPPNQQSTQEGQHRISKKRIDKAPKDSRKRLKRNDVKSP</sequence>
<protein>
    <submittedName>
        <fullName evidence="2">Uncharacterized protein</fullName>
    </submittedName>
</protein>
<name>A0A8H6RQJ4_9PEZI</name>